<dbReference type="RefSeq" id="XP_040631340.1">
    <property type="nucleotide sequence ID" value="XM_040772174.1"/>
</dbReference>
<dbReference type="AlphaFoldDB" id="M5G2J7"/>
<reference evidence="1 2" key="1">
    <citation type="journal article" date="2012" name="Science">
        <title>The Paleozoic origin of enzymatic lignin decomposition reconstructed from 31 fungal genomes.</title>
        <authorList>
            <person name="Floudas D."/>
            <person name="Binder M."/>
            <person name="Riley R."/>
            <person name="Barry K."/>
            <person name="Blanchette R.A."/>
            <person name="Henrissat B."/>
            <person name="Martinez A.T."/>
            <person name="Otillar R."/>
            <person name="Spatafora J.W."/>
            <person name="Yadav J.S."/>
            <person name="Aerts A."/>
            <person name="Benoit I."/>
            <person name="Boyd A."/>
            <person name="Carlson A."/>
            <person name="Copeland A."/>
            <person name="Coutinho P.M."/>
            <person name="de Vries R.P."/>
            <person name="Ferreira P."/>
            <person name="Findley K."/>
            <person name="Foster B."/>
            <person name="Gaskell J."/>
            <person name="Glotzer D."/>
            <person name="Gorecki P."/>
            <person name="Heitman J."/>
            <person name="Hesse C."/>
            <person name="Hori C."/>
            <person name="Igarashi K."/>
            <person name="Jurgens J.A."/>
            <person name="Kallen N."/>
            <person name="Kersten P."/>
            <person name="Kohler A."/>
            <person name="Kuees U."/>
            <person name="Kumar T.K.A."/>
            <person name="Kuo A."/>
            <person name="LaButti K."/>
            <person name="Larrondo L.F."/>
            <person name="Lindquist E."/>
            <person name="Ling A."/>
            <person name="Lombard V."/>
            <person name="Lucas S."/>
            <person name="Lundell T."/>
            <person name="Martin R."/>
            <person name="McLaughlin D.J."/>
            <person name="Morgenstern I."/>
            <person name="Morin E."/>
            <person name="Murat C."/>
            <person name="Nagy L.G."/>
            <person name="Nolan M."/>
            <person name="Ohm R.A."/>
            <person name="Patyshakuliyeva A."/>
            <person name="Rokas A."/>
            <person name="Ruiz-Duenas F.J."/>
            <person name="Sabat G."/>
            <person name="Salamov A."/>
            <person name="Samejima M."/>
            <person name="Schmutz J."/>
            <person name="Slot J.C."/>
            <person name="St John F."/>
            <person name="Stenlid J."/>
            <person name="Sun H."/>
            <person name="Sun S."/>
            <person name="Syed K."/>
            <person name="Tsang A."/>
            <person name="Wiebenga A."/>
            <person name="Young D."/>
            <person name="Pisabarro A."/>
            <person name="Eastwood D.C."/>
            <person name="Martin F."/>
            <person name="Cullen D."/>
            <person name="Grigoriev I.V."/>
            <person name="Hibbett D.S."/>
        </authorList>
    </citation>
    <scope>NUCLEOTIDE SEQUENCE [LARGE SCALE GENOMIC DNA]</scope>
    <source>
        <strain evidence="1 2">DJM-731 SS1</strain>
    </source>
</reference>
<keyword evidence="2" id="KW-1185">Reference proteome</keyword>
<organism evidence="1 2">
    <name type="scientific">Dacryopinax primogenitus (strain DJM 731)</name>
    <name type="common">Brown rot fungus</name>
    <dbReference type="NCBI Taxonomy" id="1858805"/>
    <lineage>
        <taxon>Eukaryota</taxon>
        <taxon>Fungi</taxon>
        <taxon>Dikarya</taxon>
        <taxon>Basidiomycota</taxon>
        <taxon>Agaricomycotina</taxon>
        <taxon>Dacrymycetes</taxon>
        <taxon>Dacrymycetales</taxon>
        <taxon>Dacrymycetaceae</taxon>
        <taxon>Dacryopinax</taxon>
    </lineage>
</organism>
<accession>M5G2J7</accession>
<dbReference type="EMBL" id="JH795858">
    <property type="protein sequence ID" value="EJU04446.1"/>
    <property type="molecule type" value="Genomic_DNA"/>
</dbReference>
<evidence type="ECO:0000313" key="2">
    <source>
        <dbReference type="Proteomes" id="UP000030653"/>
    </source>
</evidence>
<proteinExistence type="predicted"/>
<dbReference type="Proteomes" id="UP000030653">
    <property type="component" value="Unassembled WGS sequence"/>
</dbReference>
<sequence>MLTISEIVCRRCFLADLFPDPSSPGTPDVHALSRTPTTEHFSPLVSRLTSQCASGYSLHNVDKYRFNPDSGYKAVQRVETAGSRALYEIKLYDRSPWVVSLLNSVSPTYLV</sequence>
<evidence type="ECO:0000313" key="1">
    <source>
        <dbReference type="EMBL" id="EJU04446.1"/>
    </source>
</evidence>
<dbReference type="HOGENOM" id="CLU_2158264_0_0_1"/>
<dbReference type="GeneID" id="63687236"/>
<protein>
    <submittedName>
        <fullName evidence="1">Uncharacterized protein</fullName>
    </submittedName>
</protein>
<gene>
    <name evidence="1" type="ORF">DACRYDRAFT_20971</name>
</gene>
<name>M5G2J7_DACPD</name>